<dbReference type="GO" id="GO:0009403">
    <property type="term" value="P:toxin biosynthetic process"/>
    <property type="evidence" value="ECO:0007669"/>
    <property type="project" value="InterPro"/>
</dbReference>
<keyword evidence="2 5" id="KW-0812">Transmembrane</keyword>
<dbReference type="InterPro" id="IPR003825">
    <property type="entry name" value="Colicin-V_CvpA"/>
</dbReference>
<evidence type="ECO:0000256" key="3">
    <source>
        <dbReference type="ARBA" id="ARBA00022989"/>
    </source>
</evidence>
<dbReference type="Proteomes" id="UP000654279">
    <property type="component" value="Unassembled WGS sequence"/>
</dbReference>
<dbReference type="Pfam" id="PF02674">
    <property type="entry name" value="Colicin_V"/>
    <property type="match status" value="2"/>
</dbReference>
<organism evidence="6 7">
    <name type="scientific">Luoshenia tenuis</name>
    <dbReference type="NCBI Taxonomy" id="2763654"/>
    <lineage>
        <taxon>Bacteria</taxon>
        <taxon>Bacillati</taxon>
        <taxon>Bacillota</taxon>
        <taxon>Clostridia</taxon>
        <taxon>Christensenellales</taxon>
        <taxon>Christensenellaceae</taxon>
        <taxon>Luoshenia</taxon>
    </lineage>
</organism>
<dbReference type="EMBL" id="JACRSO010000003">
    <property type="protein sequence ID" value="MBC8529498.1"/>
    <property type="molecule type" value="Genomic_DNA"/>
</dbReference>
<dbReference type="PANTHER" id="PTHR37306:SF1">
    <property type="entry name" value="COLICIN V PRODUCTION PROTEIN"/>
    <property type="match status" value="1"/>
</dbReference>
<evidence type="ECO:0000256" key="5">
    <source>
        <dbReference type="SAM" id="Phobius"/>
    </source>
</evidence>
<keyword evidence="7" id="KW-1185">Reference proteome</keyword>
<evidence type="ECO:0000256" key="2">
    <source>
        <dbReference type="ARBA" id="ARBA00022692"/>
    </source>
</evidence>
<evidence type="ECO:0000313" key="6">
    <source>
        <dbReference type="EMBL" id="MBC8529498.1"/>
    </source>
</evidence>
<dbReference type="RefSeq" id="WP_249285333.1">
    <property type="nucleotide sequence ID" value="NZ_JACRSO010000003.1"/>
</dbReference>
<gene>
    <name evidence="6" type="ORF">H8699_08675</name>
</gene>
<dbReference type="AlphaFoldDB" id="A0A926D1F6"/>
<accession>A0A926D1F6</accession>
<evidence type="ECO:0000256" key="4">
    <source>
        <dbReference type="ARBA" id="ARBA00023136"/>
    </source>
</evidence>
<keyword evidence="4 5" id="KW-0472">Membrane</keyword>
<evidence type="ECO:0000313" key="7">
    <source>
        <dbReference type="Proteomes" id="UP000654279"/>
    </source>
</evidence>
<dbReference type="GO" id="GO:0016020">
    <property type="term" value="C:membrane"/>
    <property type="evidence" value="ECO:0007669"/>
    <property type="project" value="UniProtKB-SubCell"/>
</dbReference>
<evidence type="ECO:0000256" key="1">
    <source>
        <dbReference type="ARBA" id="ARBA00004141"/>
    </source>
</evidence>
<reference evidence="6" key="1">
    <citation type="submission" date="2020-08" db="EMBL/GenBank/DDBJ databases">
        <title>Genome public.</title>
        <authorList>
            <person name="Liu C."/>
            <person name="Sun Q."/>
        </authorList>
    </citation>
    <scope>NUCLEOTIDE SEQUENCE</scope>
    <source>
        <strain evidence="6">NSJ-44</strain>
    </source>
</reference>
<sequence>MNILDIAILVLLAIFVLYGFYRGFTRTALSLASTFLSWLGAFLFYPFLSRFLMSSSFWGQLFGYMSDGAAETLTGFEILSQPASSVTSSQLTDILSTSGLPSSVTTMLRENVLNQAFTGQAGVVTLGQYFNTTLGNLLVNVISFLIIFFALSLIFALIIAMTHAVVSLPVLKTLDGVLGGCFGLVQGILLMFVLFAIVPVILSVMPISFVNQYLDNSFFASLFYKSNFILDMLSSII</sequence>
<proteinExistence type="predicted"/>
<name>A0A926D1F6_9FIRM</name>
<feature type="transmembrane region" description="Helical" evidence="5">
    <location>
        <begin position="177"/>
        <end position="202"/>
    </location>
</feature>
<comment type="subcellular location">
    <subcellularLocation>
        <location evidence="1">Membrane</location>
        <topology evidence="1">Multi-pass membrane protein</topology>
    </subcellularLocation>
</comment>
<feature type="transmembrane region" description="Helical" evidence="5">
    <location>
        <begin position="28"/>
        <end position="48"/>
    </location>
</feature>
<feature type="transmembrane region" description="Helical" evidence="5">
    <location>
        <begin position="6"/>
        <end position="21"/>
    </location>
</feature>
<protein>
    <submittedName>
        <fullName evidence="6">CvpA family protein</fullName>
    </submittedName>
</protein>
<comment type="caution">
    <text evidence="6">The sequence shown here is derived from an EMBL/GenBank/DDBJ whole genome shotgun (WGS) entry which is preliminary data.</text>
</comment>
<feature type="transmembrane region" description="Helical" evidence="5">
    <location>
        <begin position="137"/>
        <end position="165"/>
    </location>
</feature>
<dbReference type="PANTHER" id="PTHR37306">
    <property type="entry name" value="COLICIN V PRODUCTION PROTEIN"/>
    <property type="match status" value="1"/>
</dbReference>
<keyword evidence="3 5" id="KW-1133">Transmembrane helix</keyword>